<evidence type="ECO:0000313" key="3">
    <source>
        <dbReference type="Proteomes" id="UP000017836"/>
    </source>
</evidence>
<keyword evidence="3" id="KW-1185">Reference proteome</keyword>
<name>W1P6U3_AMBTC</name>
<proteinExistence type="predicted"/>
<dbReference type="HOGENOM" id="CLU_2925688_0_0_1"/>
<evidence type="ECO:0000313" key="2">
    <source>
        <dbReference type="EMBL" id="ERN02680.1"/>
    </source>
</evidence>
<dbReference type="AlphaFoldDB" id="W1P6U3"/>
<dbReference type="Proteomes" id="UP000017836">
    <property type="component" value="Unassembled WGS sequence"/>
</dbReference>
<evidence type="ECO:0000256" key="1">
    <source>
        <dbReference type="SAM" id="MobiDB-lite"/>
    </source>
</evidence>
<sequence length="61" mass="7115">MGRWSQNHEGGPLRENGEKVVRDRWTIPEKGVAQEEEALQKGFSSCFRCRGDHQVRDYPQK</sequence>
<organism evidence="2 3">
    <name type="scientific">Amborella trichopoda</name>
    <dbReference type="NCBI Taxonomy" id="13333"/>
    <lineage>
        <taxon>Eukaryota</taxon>
        <taxon>Viridiplantae</taxon>
        <taxon>Streptophyta</taxon>
        <taxon>Embryophyta</taxon>
        <taxon>Tracheophyta</taxon>
        <taxon>Spermatophyta</taxon>
        <taxon>Magnoliopsida</taxon>
        <taxon>Amborellales</taxon>
        <taxon>Amborellaceae</taxon>
        <taxon>Amborella</taxon>
    </lineage>
</organism>
<dbReference type="EMBL" id="KI394487">
    <property type="protein sequence ID" value="ERN02680.1"/>
    <property type="molecule type" value="Genomic_DNA"/>
</dbReference>
<dbReference type="Gramene" id="ERN02680">
    <property type="protein sequence ID" value="ERN02680"/>
    <property type="gene ID" value="AMTR_s00085p00094420"/>
</dbReference>
<feature type="region of interest" description="Disordered" evidence="1">
    <location>
        <begin position="1"/>
        <end position="21"/>
    </location>
</feature>
<reference evidence="3" key="1">
    <citation type="journal article" date="2013" name="Science">
        <title>The Amborella genome and the evolution of flowering plants.</title>
        <authorList>
            <consortium name="Amborella Genome Project"/>
        </authorList>
    </citation>
    <scope>NUCLEOTIDE SEQUENCE [LARGE SCALE GENOMIC DNA]</scope>
</reference>
<accession>W1P6U3</accession>
<feature type="compositionally biased region" description="Basic and acidic residues" evidence="1">
    <location>
        <begin position="11"/>
        <end position="21"/>
    </location>
</feature>
<gene>
    <name evidence="2" type="ORF">AMTR_s00085p00094420</name>
</gene>
<protein>
    <submittedName>
        <fullName evidence="2">Uncharacterized protein</fullName>
    </submittedName>
</protein>